<keyword evidence="1" id="KW-0812">Transmembrane</keyword>
<organism evidence="2 3">
    <name type="scientific">Aspergillus pseudonomiae</name>
    <dbReference type="NCBI Taxonomy" id="1506151"/>
    <lineage>
        <taxon>Eukaryota</taxon>
        <taxon>Fungi</taxon>
        <taxon>Dikarya</taxon>
        <taxon>Ascomycota</taxon>
        <taxon>Pezizomycotina</taxon>
        <taxon>Eurotiomycetes</taxon>
        <taxon>Eurotiomycetidae</taxon>
        <taxon>Eurotiales</taxon>
        <taxon>Aspergillaceae</taxon>
        <taxon>Aspergillus</taxon>
        <taxon>Aspergillus subgen. Circumdati</taxon>
    </lineage>
</organism>
<protein>
    <submittedName>
        <fullName evidence="2">Uncharacterized protein</fullName>
    </submittedName>
</protein>
<proteinExistence type="predicted"/>
<gene>
    <name evidence="2" type="ORF">BDV37DRAFT_229417</name>
</gene>
<keyword evidence="1" id="KW-1133">Transmembrane helix</keyword>
<dbReference type="RefSeq" id="XP_031936754.1">
    <property type="nucleotide sequence ID" value="XM_032080321.1"/>
</dbReference>
<keyword evidence="3" id="KW-1185">Reference proteome</keyword>
<evidence type="ECO:0000256" key="1">
    <source>
        <dbReference type="SAM" id="Phobius"/>
    </source>
</evidence>
<accession>A0A5N7CZ26</accession>
<dbReference type="GeneID" id="43665012"/>
<sequence>MEYLNPSGTLPYRSCIYFILGFAALASCLHVIIPFATSPLHVYPQHVSGACGDTLENWNAWLQPLYVDLRDHGVLKDSFGSSIPKTEGVYSCSYFVKRAYLYMELTTFSRWKSPQFED</sequence>
<feature type="transmembrane region" description="Helical" evidence="1">
    <location>
        <begin position="16"/>
        <end position="36"/>
    </location>
</feature>
<dbReference type="AlphaFoldDB" id="A0A5N7CZ26"/>
<dbReference type="EMBL" id="ML736833">
    <property type="protein sequence ID" value="KAE8399435.1"/>
    <property type="molecule type" value="Genomic_DNA"/>
</dbReference>
<dbReference type="Proteomes" id="UP000325579">
    <property type="component" value="Unassembled WGS sequence"/>
</dbReference>
<evidence type="ECO:0000313" key="2">
    <source>
        <dbReference type="EMBL" id="KAE8399435.1"/>
    </source>
</evidence>
<evidence type="ECO:0000313" key="3">
    <source>
        <dbReference type="Proteomes" id="UP000325579"/>
    </source>
</evidence>
<reference evidence="2 3" key="1">
    <citation type="submission" date="2019-04" db="EMBL/GenBank/DDBJ databases">
        <authorList>
            <consortium name="DOE Joint Genome Institute"/>
            <person name="Mondo S."/>
            <person name="Kjaerbolling I."/>
            <person name="Vesth T."/>
            <person name="Frisvad J.C."/>
            <person name="Nybo J.L."/>
            <person name="Theobald S."/>
            <person name="Kildgaard S."/>
            <person name="Isbrandt T."/>
            <person name="Kuo A."/>
            <person name="Sato A."/>
            <person name="Lyhne E.K."/>
            <person name="Kogle M.E."/>
            <person name="Wiebenga A."/>
            <person name="Kun R.S."/>
            <person name="Lubbers R.J."/>
            <person name="Makela M.R."/>
            <person name="Barry K."/>
            <person name="Chovatia M."/>
            <person name="Clum A."/>
            <person name="Daum C."/>
            <person name="Haridas S."/>
            <person name="He G."/>
            <person name="LaButti K."/>
            <person name="Lipzen A."/>
            <person name="Riley R."/>
            <person name="Salamov A."/>
            <person name="Simmons B.A."/>
            <person name="Magnuson J.K."/>
            <person name="Henrissat B."/>
            <person name="Mortensen U.H."/>
            <person name="Larsen T.O."/>
            <person name="Devries R.P."/>
            <person name="Grigoriev I.V."/>
            <person name="Machida M."/>
            <person name="Baker S.E."/>
            <person name="Andersen M.R."/>
            <person name="Cantor M.N."/>
            <person name="Hua S.X."/>
        </authorList>
    </citation>
    <scope>NUCLEOTIDE SEQUENCE [LARGE SCALE GENOMIC DNA]</scope>
    <source>
        <strain evidence="2 3">CBS 119388</strain>
    </source>
</reference>
<name>A0A5N7CZ26_9EURO</name>
<keyword evidence="1" id="KW-0472">Membrane</keyword>